<dbReference type="AlphaFoldDB" id="A0AB39NR61"/>
<proteinExistence type="predicted"/>
<feature type="compositionally biased region" description="Basic and acidic residues" evidence="1">
    <location>
        <begin position="8"/>
        <end position="19"/>
    </location>
</feature>
<reference evidence="2" key="1">
    <citation type="submission" date="2024-07" db="EMBL/GenBank/DDBJ databases">
        <authorList>
            <person name="Yu S.T."/>
        </authorList>
    </citation>
    <scope>NUCLEOTIDE SEQUENCE</scope>
    <source>
        <strain evidence="2">R17</strain>
    </source>
</reference>
<protein>
    <submittedName>
        <fullName evidence="2">Uncharacterized protein</fullName>
    </submittedName>
</protein>
<dbReference type="EMBL" id="CP163433">
    <property type="protein sequence ID" value="XDQ20366.1"/>
    <property type="molecule type" value="Genomic_DNA"/>
</dbReference>
<name>A0AB39NR61_9ACTN</name>
<accession>A0AB39NR61</accession>
<evidence type="ECO:0000313" key="2">
    <source>
        <dbReference type="EMBL" id="XDQ20366.1"/>
    </source>
</evidence>
<feature type="region of interest" description="Disordered" evidence="1">
    <location>
        <begin position="1"/>
        <end position="48"/>
    </location>
</feature>
<gene>
    <name evidence="2" type="ORF">AB5J48_20520</name>
</gene>
<dbReference type="RefSeq" id="WP_369151930.1">
    <property type="nucleotide sequence ID" value="NZ_CP163433.1"/>
</dbReference>
<sequence length="48" mass="4863">MTLAVPVTDDHALARDAFRRPPPPTRGPSAAGVGGRTQAAGHPTEGTT</sequence>
<evidence type="ECO:0000256" key="1">
    <source>
        <dbReference type="SAM" id="MobiDB-lite"/>
    </source>
</evidence>
<organism evidence="2">
    <name type="scientific">Streptomyces sp. R17</name>
    <dbReference type="NCBI Taxonomy" id="3238626"/>
    <lineage>
        <taxon>Bacteria</taxon>
        <taxon>Bacillati</taxon>
        <taxon>Actinomycetota</taxon>
        <taxon>Actinomycetes</taxon>
        <taxon>Kitasatosporales</taxon>
        <taxon>Streptomycetaceae</taxon>
        <taxon>Streptomyces</taxon>
    </lineage>
</organism>